<dbReference type="EMBL" id="OX451738">
    <property type="protein sequence ID" value="CAI8602210.1"/>
    <property type="molecule type" value="Genomic_DNA"/>
</dbReference>
<organism evidence="1 2">
    <name type="scientific">Vicia faba</name>
    <name type="common">Broad bean</name>
    <name type="synonym">Faba vulgaris</name>
    <dbReference type="NCBI Taxonomy" id="3906"/>
    <lineage>
        <taxon>Eukaryota</taxon>
        <taxon>Viridiplantae</taxon>
        <taxon>Streptophyta</taxon>
        <taxon>Embryophyta</taxon>
        <taxon>Tracheophyta</taxon>
        <taxon>Spermatophyta</taxon>
        <taxon>Magnoliopsida</taxon>
        <taxon>eudicotyledons</taxon>
        <taxon>Gunneridae</taxon>
        <taxon>Pentapetalae</taxon>
        <taxon>rosids</taxon>
        <taxon>fabids</taxon>
        <taxon>Fabales</taxon>
        <taxon>Fabaceae</taxon>
        <taxon>Papilionoideae</taxon>
        <taxon>50 kb inversion clade</taxon>
        <taxon>NPAAA clade</taxon>
        <taxon>Hologalegina</taxon>
        <taxon>IRL clade</taxon>
        <taxon>Fabeae</taxon>
        <taxon>Vicia</taxon>
    </lineage>
</organism>
<gene>
    <name evidence="1" type="ORF">VFH_III029640</name>
</gene>
<dbReference type="Proteomes" id="UP001157006">
    <property type="component" value="Chromosome 3"/>
</dbReference>
<name>A0AAV0ZUU6_VICFA</name>
<sequence length="134" mass="14521">MKLLLAPESINVNTLLPPMSAHTLKDLLEVNPSLLCKDSCKVFNSSTVSPSSFCYVPQSSPSSSSLLASHNFSCMCLNLHTCFLFHLSPHLKHSPFLLLSSNSAGLSLLPFGLSVVTEPLFSFSFLTHCTHQGP</sequence>
<keyword evidence="2" id="KW-1185">Reference proteome</keyword>
<dbReference type="AlphaFoldDB" id="A0AAV0ZUU6"/>
<reference evidence="1 2" key="1">
    <citation type="submission" date="2023-01" db="EMBL/GenBank/DDBJ databases">
        <authorList>
            <person name="Kreplak J."/>
        </authorList>
    </citation>
    <scope>NUCLEOTIDE SEQUENCE [LARGE SCALE GENOMIC DNA]</scope>
</reference>
<accession>A0AAV0ZUU6</accession>
<protein>
    <submittedName>
        <fullName evidence="1">Uncharacterized protein</fullName>
    </submittedName>
</protein>
<evidence type="ECO:0000313" key="1">
    <source>
        <dbReference type="EMBL" id="CAI8602210.1"/>
    </source>
</evidence>
<proteinExistence type="predicted"/>
<evidence type="ECO:0000313" key="2">
    <source>
        <dbReference type="Proteomes" id="UP001157006"/>
    </source>
</evidence>